<dbReference type="InterPro" id="IPR039448">
    <property type="entry name" value="Beta_helix"/>
</dbReference>
<dbReference type="PROSITE" id="PS51257">
    <property type="entry name" value="PROKAR_LIPOPROTEIN"/>
    <property type="match status" value="1"/>
</dbReference>
<comment type="caution">
    <text evidence="4">The sequence shown here is derived from an EMBL/GenBank/DDBJ whole genome shotgun (WGS) entry which is preliminary data.</text>
</comment>
<evidence type="ECO:0000256" key="1">
    <source>
        <dbReference type="ARBA" id="ARBA00022737"/>
    </source>
</evidence>
<protein>
    <submittedName>
        <fullName evidence="4">Nuclease</fullName>
    </submittedName>
</protein>
<proteinExistence type="predicted"/>
<dbReference type="Pfam" id="PF13229">
    <property type="entry name" value="Beta_helix"/>
    <property type="match status" value="1"/>
</dbReference>
<dbReference type="SMART" id="SM00710">
    <property type="entry name" value="PbH1"/>
    <property type="match status" value="10"/>
</dbReference>
<dbReference type="PANTHER" id="PTHR22990:SF15">
    <property type="entry name" value="F-BOX ONLY PROTEIN 10"/>
    <property type="match status" value="1"/>
</dbReference>
<dbReference type="EMBL" id="JEMA01000238">
    <property type="protein sequence ID" value="KYF72755.1"/>
    <property type="molecule type" value="Genomic_DNA"/>
</dbReference>
<dbReference type="InterPro" id="IPR006626">
    <property type="entry name" value="PbH1"/>
</dbReference>
<sequence length="785" mass="78109">MRRCATRPGSSWLAVCIAVLSLLVAACSDPSLRSEAPLEGEIVPVRCARGHVLGPGGACMPVGIQGCAALFMEDDGLCHPSMAKCPAGTIPKFDEGCIPVGIPRCAKELEGDDGLCRPTMAKCPTGTFATPEAGCVPIDGPDGCGPGRWGSLPRAPGTLYVDPSYSGADSDGSEARPVTTLAAALELAAEGGTIALAEGTYDEPIVATRSLAIAGACASRVRIRGVSQLSHPPAIVAVLDAGEVTLQGIEIGGDGAGVVATGASAVTLERVHIRGAAHVGVLSGRGARISVARSWIEGTRSGIEGDGTGALARDGGALSVKESAVTGNHGAGVAAHQAGATAAVVGSLVEGTLASEVHRDGQGIVVRDGAEASIEASAVVGNRLSGIFTMTGASATLSGVLVEGTLPGLHDLNFGIGVFAAERSRVAIDSSAVVGNAEIGVAVIGEGAAATMARSLVAGTVAAAPESPLAGFGVAVARGAAMRLHDSAIFRNRAAGVHVADLSAELIAERNLVEGTLAEGSWGDGAGVIVMEGRATLASNAVRANEGTGLLIGYPGTEATVIGNLVEGHVAPDRRSPVGRGIVVYRGASAVLAGNVVSRNRSVGVLVGSEIPGGKVEMTGDLIQDTFGDGDGSDGASAGIGVAAARYELRLDSAVIRASRTAGVALFGADAHVSRTIVDGVAADARAGDGASSDDLVADGILALAGSTATVADVRVAGCARAGILFDRSSGRLSRVHVSDNLFGLVVQGSPALDSGKESVFTDNIAADELFGAELPVPASAPPLW</sequence>
<feature type="signal peptide" evidence="2">
    <location>
        <begin position="1"/>
        <end position="26"/>
    </location>
</feature>
<dbReference type="RefSeq" id="WP_061606116.1">
    <property type="nucleotide sequence ID" value="NZ_JEMA01000238.1"/>
</dbReference>
<evidence type="ECO:0000313" key="4">
    <source>
        <dbReference type="EMBL" id="KYF72755.1"/>
    </source>
</evidence>
<dbReference type="AlphaFoldDB" id="A0A150QXU9"/>
<keyword evidence="1" id="KW-0677">Repeat</keyword>
<feature type="chain" id="PRO_5007567516" evidence="2">
    <location>
        <begin position="27"/>
        <end position="785"/>
    </location>
</feature>
<evidence type="ECO:0000256" key="2">
    <source>
        <dbReference type="SAM" id="SignalP"/>
    </source>
</evidence>
<name>A0A150QXU9_SORCE</name>
<dbReference type="SUPFAM" id="SSF51126">
    <property type="entry name" value="Pectin lyase-like"/>
    <property type="match status" value="2"/>
</dbReference>
<dbReference type="OrthoDB" id="5482633at2"/>
<reference evidence="4 5" key="1">
    <citation type="submission" date="2014-02" db="EMBL/GenBank/DDBJ databases">
        <title>The small core and large imbalanced accessory genome model reveals a collaborative survival strategy of Sorangium cellulosum strains in nature.</title>
        <authorList>
            <person name="Han K."/>
            <person name="Peng R."/>
            <person name="Blom J."/>
            <person name="Li Y.-Z."/>
        </authorList>
    </citation>
    <scope>NUCLEOTIDE SEQUENCE [LARGE SCALE GENOMIC DNA]</scope>
    <source>
        <strain evidence="4 5">So0008-312</strain>
    </source>
</reference>
<dbReference type="Proteomes" id="UP000075260">
    <property type="component" value="Unassembled WGS sequence"/>
</dbReference>
<dbReference type="Gene3D" id="2.160.20.10">
    <property type="entry name" value="Single-stranded right-handed beta-helix, Pectin lyase-like"/>
    <property type="match status" value="2"/>
</dbReference>
<dbReference type="InterPro" id="IPR051550">
    <property type="entry name" value="SCF-Subunits/Alg-Epimerases"/>
</dbReference>
<evidence type="ECO:0000259" key="3">
    <source>
        <dbReference type="Pfam" id="PF13229"/>
    </source>
</evidence>
<evidence type="ECO:0000313" key="5">
    <source>
        <dbReference type="Proteomes" id="UP000075260"/>
    </source>
</evidence>
<dbReference type="InterPro" id="IPR012334">
    <property type="entry name" value="Pectin_lyas_fold"/>
</dbReference>
<dbReference type="PANTHER" id="PTHR22990">
    <property type="entry name" value="F-BOX ONLY PROTEIN"/>
    <property type="match status" value="1"/>
</dbReference>
<keyword evidence="2" id="KW-0732">Signal</keyword>
<gene>
    <name evidence="4" type="ORF">BE15_39285</name>
</gene>
<dbReference type="InterPro" id="IPR011050">
    <property type="entry name" value="Pectin_lyase_fold/virulence"/>
</dbReference>
<organism evidence="4 5">
    <name type="scientific">Sorangium cellulosum</name>
    <name type="common">Polyangium cellulosum</name>
    <dbReference type="NCBI Taxonomy" id="56"/>
    <lineage>
        <taxon>Bacteria</taxon>
        <taxon>Pseudomonadati</taxon>
        <taxon>Myxococcota</taxon>
        <taxon>Polyangia</taxon>
        <taxon>Polyangiales</taxon>
        <taxon>Polyangiaceae</taxon>
        <taxon>Sorangium</taxon>
    </lineage>
</organism>
<accession>A0A150QXU9</accession>
<feature type="domain" description="Right handed beta helix" evidence="3">
    <location>
        <begin position="356"/>
        <end position="512"/>
    </location>
</feature>